<evidence type="ECO:0000313" key="6">
    <source>
        <dbReference type="Proteomes" id="UP000199622"/>
    </source>
</evidence>
<evidence type="ECO:0000256" key="2">
    <source>
        <dbReference type="ARBA" id="ARBA00023315"/>
    </source>
</evidence>
<organism evidence="5 6">
    <name type="scientific">Amycolatopsis tolypomycina</name>
    <dbReference type="NCBI Taxonomy" id="208445"/>
    <lineage>
        <taxon>Bacteria</taxon>
        <taxon>Bacillati</taxon>
        <taxon>Actinomycetota</taxon>
        <taxon>Actinomycetes</taxon>
        <taxon>Pseudonocardiales</taxon>
        <taxon>Pseudonocardiaceae</taxon>
        <taxon>Amycolatopsis</taxon>
    </lineage>
</organism>
<evidence type="ECO:0000259" key="4">
    <source>
        <dbReference type="Pfam" id="PF08545"/>
    </source>
</evidence>
<evidence type="ECO:0000313" key="5">
    <source>
        <dbReference type="EMBL" id="SEC50557.1"/>
    </source>
</evidence>
<sequence length="327" mass="34147">MKFDDVWIQGTGRYAGEPRPAPAHVTAHAGIRSVAWSGLSGPELAVRAGQQALAVAGPGAVGPHLHGAMAYPGLDIWSASCWVADRLLAEAPAMSMQFSALCNTSAAGIETAASLLTGRPDFARVLLTVGDRFPESAVDRFEVDPEIALGDAGAAAVLGRGGGQARVLSCVSRTDPALEGLQRGDEPFRDRPAEGPAVLRKRTRQFFAAGTRTPASVVQAHVAGVRAVVETAVAEAGTSVAEARWVVPPFVGVNAFEHGYERPLGLDRERTLVELGLRLGHLGGSDHLYALDHLLRTGLVAPGDKVVLVGVGGGFTFTCVVLEISVR</sequence>
<dbReference type="PANTHER" id="PTHR34069">
    <property type="entry name" value="3-OXOACYL-[ACYL-CARRIER-PROTEIN] SYNTHASE 3"/>
    <property type="match status" value="1"/>
</dbReference>
<evidence type="ECO:0000259" key="3">
    <source>
        <dbReference type="Pfam" id="PF08541"/>
    </source>
</evidence>
<dbReference type="Pfam" id="PF08545">
    <property type="entry name" value="ACP_syn_III"/>
    <property type="match status" value="1"/>
</dbReference>
<dbReference type="GO" id="GO:0006633">
    <property type="term" value="P:fatty acid biosynthetic process"/>
    <property type="evidence" value="ECO:0007669"/>
    <property type="project" value="InterPro"/>
</dbReference>
<dbReference type="EMBL" id="FNSO01000004">
    <property type="protein sequence ID" value="SEC50557.1"/>
    <property type="molecule type" value="Genomic_DNA"/>
</dbReference>
<keyword evidence="2" id="KW-0012">Acyltransferase</keyword>
<dbReference type="GO" id="GO:0004315">
    <property type="term" value="F:3-oxoacyl-[acyl-carrier-protein] synthase activity"/>
    <property type="evidence" value="ECO:0007669"/>
    <property type="project" value="InterPro"/>
</dbReference>
<dbReference type="GO" id="GO:0044550">
    <property type="term" value="P:secondary metabolite biosynthetic process"/>
    <property type="evidence" value="ECO:0007669"/>
    <property type="project" value="TreeGrafter"/>
</dbReference>
<dbReference type="RefSeq" id="WP_143060650.1">
    <property type="nucleotide sequence ID" value="NZ_FNSO01000004.1"/>
</dbReference>
<accession>A0A1H4T2A2</accession>
<feature type="domain" description="Beta-ketoacyl-[acyl-carrier-protein] synthase III N-terminal" evidence="4">
    <location>
        <begin position="98"/>
        <end position="175"/>
    </location>
</feature>
<feature type="domain" description="Beta-ketoacyl-[acyl-carrier-protein] synthase III C-terminal" evidence="3">
    <location>
        <begin position="234"/>
        <end position="324"/>
    </location>
</feature>
<dbReference type="InterPro" id="IPR013747">
    <property type="entry name" value="ACP_syn_III_C"/>
</dbReference>
<dbReference type="PANTHER" id="PTHR34069:SF2">
    <property type="entry name" value="BETA-KETOACYL-[ACYL-CARRIER-PROTEIN] SYNTHASE III"/>
    <property type="match status" value="1"/>
</dbReference>
<proteinExistence type="predicted"/>
<dbReference type="InterPro" id="IPR013751">
    <property type="entry name" value="ACP_syn_III_N"/>
</dbReference>
<dbReference type="Gene3D" id="3.40.47.10">
    <property type="match status" value="2"/>
</dbReference>
<protein>
    <submittedName>
        <fullName evidence="5">3-oxoacyl-[acyl-carrier-protein] synthase-3</fullName>
    </submittedName>
</protein>
<keyword evidence="6" id="KW-1185">Reference proteome</keyword>
<reference evidence="6" key="1">
    <citation type="submission" date="2016-10" db="EMBL/GenBank/DDBJ databases">
        <authorList>
            <person name="Varghese N."/>
            <person name="Submissions S."/>
        </authorList>
    </citation>
    <scope>NUCLEOTIDE SEQUENCE [LARGE SCALE GENOMIC DNA]</scope>
    <source>
        <strain evidence="6">DSM 44544</strain>
    </source>
</reference>
<dbReference type="Proteomes" id="UP000199622">
    <property type="component" value="Unassembled WGS sequence"/>
</dbReference>
<dbReference type="AlphaFoldDB" id="A0A1H4T2A2"/>
<evidence type="ECO:0000256" key="1">
    <source>
        <dbReference type="ARBA" id="ARBA00022679"/>
    </source>
</evidence>
<dbReference type="STRING" id="208445.SAMN04489727_4000"/>
<name>A0A1H4T2A2_9PSEU</name>
<gene>
    <name evidence="5" type="ORF">SAMN04489727_4000</name>
</gene>
<dbReference type="Pfam" id="PF08541">
    <property type="entry name" value="ACP_syn_III_C"/>
    <property type="match status" value="1"/>
</dbReference>
<dbReference type="InterPro" id="IPR016039">
    <property type="entry name" value="Thiolase-like"/>
</dbReference>
<dbReference type="OrthoDB" id="7055207at2"/>
<keyword evidence="1" id="KW-0808">Transferase</keyword>
<dbReference type="SUPFAM" id="SSF53901">
    <property type="entry name" value="Thiolase-like"/>
    <property type="match status" value="2"/>
</dbReference>